<gene>
    <name evidence="1" type="ORF">F0919_06805</name>
</gene>
<accession>A0A5M6CVW8</accession>
<dbReference type="AlphaFoldDB" id="A0A5M6CVW8"/>
<sequence length="156" mass="18605">METMQVYETINVSQDLISRLGFRAVTHPRHFYCVRNGEALELTIHLFENKNTDNVIYYTEAKYILSGKLRHKTLFRFRKNEDYEKQHILCLHDLFFDEAIAAQFEKENTFHPSPLMDKNKSESWLNWIRSHWNTNHFESKYKTLGGLMGPADIIYN</sequence>
<keyword evidence="2" id="KW-1185">Reference proteome</keyword>
<protein>
    <submittedName>
        <fullName evidence="1">Uncharacterized protein</fullName>
    </submittedName>
</protein>
<proteinExistence type="predicted"/>
<name>A0A5M6CVW8_9BACT</name>
<dbReference type="Proteomes" id="UP000323632">
    <property type="component" value="Unassembled WGS sequence"/>
</dbReference>
<dbReference type="RefSeq" id="WP_150031955.1">
    <property type="nucleotide sequence ID" value="NZ_VWSH01000001.1"/>
</dbReference>
<reference evidence="1 2" key="1">
    <citation type="submission" date="2019-09" db="EMBL/GenBank/DDBJ databases">
        <title>Genome sequence and assembly of Taibaiella sp.</title>
        <authorList>
            <person name="Chhetri G."/>
        </authorList>
    </citation>
    <scope>NUCLEOTIDE SEQUENCE [LARGE SCALE GENOMIC DNA]</scope>
    <source>
        <strain evidence="1 2">KVB11</strain>
    </source>
</reference>
<dbReference type="EMBL" id="VWSH01000001">
    <property type="protein sequence ID" value="KAA5537379.1"/>
    <property type="molecule type" value="Genomic_DNA"/>
</dbReference>
<comment type="caution">
    <text evidence="1">The sequence shown here is derived from an EMBL/GenBank/DDBJ whole genome shotgun (WGS) entry which is preliminary data.</text>
</comment>
<evidence type="ECO:0000313" key="2">
    <source>
        <dbReference type="Proteomes" id="UP000323632"/>
    </source>
</evidence>
<evidence type="ECO:0000313" key="1">
    <source>
        <dbReference type="EMBL" id="KAA5537379.1"/>
    </source>
</evidence>
<organism evidence="1 2">
    <name type="scientific">Taibaiella lutea</name>
    <dbReference type="NCBI Taxonomy" id="2608001"/>
    <lineage>
        <taxon>Bacteria</taxon>
        <taxon>Pseudomonadati</taxon>
        <taxon>Bacteroidota</taxon>
        <taxon>Chitinophagia</taxon>
        <taxon>Chitinophagales</taxon>
        <taxon>Chitinophagaceae</taxon>
        <taxon>Taibaiella</taxon>
    </lineage>
</organism>